<organism evidence="3 4">
    <name type="scientific">Desulforamulus hydrothermalis Lam5 = DSM 18033</name>
    <dbReference type="NCBI Taxonomy" id="1121428"/>
    <lineage>
        <taxon>Bacteria</taxon>
        <taxon>Bacillati</taxon>
        <taxon>Bacillota</taxon>
        <taxon>Clostridia</taxon>
        <taxon>Eubacteriales</taxon>
        <taxon>Peptococcaceae</taxon>
        <taxon>Desulforamulus</taxon>
    </lineage>
</organism>
<dbReference type="Pfam" id="PF13558">
    <property type="entry name" value="SbcC_Walker_B"/>
    <property type="match status" value="1"/>
</dbReference>
<dbReference type="eggNOG" id="COG4913">
    <property type="taxonomic scope" value="Bacteria"/>
</dbReference>
<feature type="coiled-coil region" evidence="1">
    <location>
        <begin position="295"/>
        <end position="365"/>
    </location>
</feature>
<protein>
    <recommendedName>
        <fullName evidence="5">TIGR02680 family protein</fullName>
    </recommendedName>
</protein>
<evidence type="ECO:0000256" key="1">
    <source>
        <dbReference type="SAM" id="Coils"/>
    </source>
</evidence>
<keyword evidence="1" id="KW-0175">Coiled coil</keyword>
<reference evidence="3 4" key="1">
    <citation type="journal article" date="2013" name="Genome Announc.">
        <title>Genome Sequence of the Sulfate-Reducing Bacterium Desulfotomaculum hydrothermale Lam5(T).</title>
        <authorList>
            <person name="Amin O."/>
            <person name="Fardeau M.L."/>
            <person name="Valette O."/>
            <person name="Hirschler-Rea A."/>
            <person name="Barbe V."/>
            <person name="Medigue C."/>
            <person name="Vacherie B."/>
            <person name="Ollivier B."/>
            <person name="Bertin P.N."/>
            <person name="Dolla A."/>
        </authorList>
    </citation>
    <scope>NUCLEOTIDE SEQUENCE [LARGE SCALE GENOMIC DNA]</scope>
    <source>
        <strain evidence="4">Lam5 / DSM 18033</strain>
    </source>
</reference>
<name>K8EFT6_9FIRM</name>
<feature type="coiled-coil region" evidence="1">
    <location>
        <begin position="744"/>
        <end position="826"/>
    </location>
</feature>
<evidence type="ECO:0008006" key="5">
    <source>
        <dbReference type="Google" id="ProtNLM"/>
    </source>
</evidence>
<feature type="compositionally biased region" description="Basic and acidic residues" evidence="2">
    <location>
        <begin position="579"/>
        <end position="598"/>
    </location>
</feature>
<evidence type="ECO:0000256" key="2">
    <source>
        <dbReference type="SAM" id="MobiDB-lite"/>
    </source>
</evidence>
<feature type="coiled-coil region" evidence="1">
    <location>
        <begin position="438"/>
        <end position="489"/>
    </location>
</feature>
<dbReference type="RefSeq" id="WP_008410474.1">
    <property type="nucleotide sequence ID" value="NZ_CAOS01000003.1"/>
</dbReference>
<feature type="coiled-coil region" evidence="1">
    <location>
        <begin position="541"/>
        <end position="575"/>
    </location>
</feature>
<dbReference type="STRING" id="1121428.DESHY_110502"/>
<proteinExistence type="predicted"/>
<gene>
    <name evidence="3" type="ORF">DESHY_110502</name>
</gene>
<dbReference type="Gene3D" id="3.40.50.300">
    <property type="entry name" value="P-loop containing nucleotide triphosphate hydrolases"/>
    <property type="match status" value="1"/>
</dbReference>
<feature type="coiled-coil region" evidence="1">
    <location>
        <begin position="877"/>
        <end position="986"/>
    </location>
</feature>
<dbReference type="Proteomes" id="UP000009315">
    <property type="component" value="Unassembled WGS sequence"/>
</dbReference>
<accession>K8EFT6</accession>
<dbReference type="EMBL" id="CAOS01000003">
    <property type="protein sequence ID" value="CCO07556.1"/>
    <property type="molecule type" value="Genomic_DNA"/>
</dbReference>
<keyword evidence="4" id="KW-1185">Reference proteome</keyword>
<dbReference type="InterPro" id="IPR027417">
    <property type="entry name" value="P-loop_NTPase"/>
</dbReference>
<dbReference type="InterPro" id="IPR013496">
    <property type="entry name" value="CHP02680"/>
</dbReference>
<feature type="region of interest" description="Disordered" evidence="2">
    <location>
        <begin position="578"/>
        <end position="598"/>
    </location>
</feature>
<dbReference type="eggNOG" id="COG1196">
    <property type="taxonomic scope" value="Bacteria"/>
</dbReference>
<sequence>MMRNRWQMNLAGIFNFWYYTDEVQFKLSDGRLVLRGANGSGKSVTMQSFLPLVLDGNKRPSRLDPFGSKDRKIDYYLLLEPDSGIQDRIGYLYLEFYHPEQQRYLTIGIGLRARRNANTGFWGFAITDNRRIGKDILLYERDYSQGQEQKIPLTRSRLEDVIGEGGQVVTEQGKYMEMVNKLLFGYGDLQSFQELLDLLIQLRSPKLSKDFKPTTIYEILSNALPPLQDDELRPLSEVMEDMDQINDRLEEVCLHRREAEKLQQVYNRYNKYLLYHQSSQLLQAKRQWDNQQSSTQELEAKLQEISRSLQERNERLTEQSTKLLEVNARHQVLAASEVLEKRHELNRLREEKERTNRQAERLAKSLMYWQGKQKEYRRDQEKYTAEAAEYTTRQQATLADLEDIAREFDFSRHDVYHRRWDRDMPREFNQWHNWQQDLSEQERQINQALEIARRVDHKKYERDLAEREVGNARQRRDTAEESYRFEEENCDLVQKSYQEQIFAWRKNLLELHLSDEELQKTLHRLSLFPEVSYESIKEPMLEAFDHRYLDLQKQKVALEQQRDRHQEEQNQLRAAWQEWKNHKEPEPPRSAARELSRRQRGEGAPLYALCEFREGVSEELKASLEAALQQSGLLDAWVSPQGLGILGTNEEEIWIAPNPQFFGYTLADYLYPTPPEDGSLKAEIIDQILRTISLGDISSGDNVGAAVNEQGYFRLGALCGKAAAKERAEFIGKETRHRTRLAEMARLEALMEQEQQNIDDCNRQIHRIEEALTRLTQEKSCFPAGDELQEAFSRLAQARREMESALEEERQKVELFRQASQAYQETAAELHTFMQGWTIPKNTAGLTAARDQLQTYRQLLGELHSHWSSYCMSQAALDRALAGLAEAAEKIAEETDELASLRETLHQINAQISAFEQALKDLGIEDIDRQLRELEQQRDALQREINALDKEIRQLEKEQGIEESRLSAARELLKEKETALNQARQAWLCEWNRRLVADWSEVTVSEANLPGLYRVAQQVLQQYRDEKYLQKSKDSITNDLFLAFQECRGNLHPYGPELMLDEEHRRNLVLFMRDRHNPLPPQALVQELKTTEEEQRLLLSQKDRELYEQIIIHSVGKAIRYKILRAEQWVQQMNRLMEQRDTSSGLRLHLKWEPRPAANEKELDTLQLVNLLKKDPQMLRNQEIEQMIEHFRSRITWAKQEADQHDTLRQWIYRLLDYREWFRFTLYYEKGEQSRRELTDSRFNALSGGEKALSMYIPLFAATYSRYNDCRPEAPKIISLDEAFAGVDDENMRDMFGLLTQLDFDYMMTSQVLWGCYDTVPKLSVYEIYRPKDARFVTLIQYYWNGFRRMLVDESMVEENA</sequence>
<dbReference type="OrthoDB" id="9776649at2"/>
<comment type="caution">
    <text evidence="3">The sequence shown here is derived from an EMBL/GenBank/DDBJ whole genome shotgun (WGS) entry which is preliminary data.</text>
</comment>
<evidence type="ECO:0000313" key="3">
    <source>
        <dbReference type="EMBL" id="CCO07556.1"/>
    </source>
</evidence>
<dbReference type="SUPFAM" id="SSF52540">
    <property type="entry name" value="P-loop containing nucleoside triphosphate hydrolases"/>
    <property type="match status" value="1"/>
</dbReference>
<evidence type="ECO:0000313" key="4">
    <source>
        <dbReference type="Proteomes" id="UP000009315"/>
    </source>
</evidence>
<dbReference type="NCBIfam" id="TIGR02680">
    <property type="entry name" value="TIGR02680 family protein"/>
    <property type="match status" value="1"/>
</dbReference>